<dbReference type="GO" id="GO:0098978">
    <property type="term" value="C:glutamatergic synapse"/>
    <property type="evidence" value="ECO:0000318"/>
    <property type="project" value="GO_Central"/>
</dbReference>
<dbReference type="GO" id="GO:0050804">
    <property type="term" value="P:modulation of chemical synaptic transmission"/>
    <property type="evidence" value="ECO:0000318"/>
    <property type="project" value="GO_Central"/>
</dbReference>
<dbReference type="PANTHER" id="PTHR12353">
    <property type="entry name" value="DISKS LARGE-ASSOCIATED PROTEIN DAP SAP90/PSD-95-ASSOCIATED PROTEIN"/>
    <property type="match status" value="1"/>
</dbReference>
<feature type="region of interest" description="Disordered" evidence="3">
    <location>
        <begin position="948"/>
        <end position="977"/>
    </location>
</feature>
<feature type="region of interest" description="Disordered" evidence="3">
    <location>
        <begin position="275"/>
        <end position="335"/>
    </location>
</feature>
<accession>A0A2A6BJE6</accession>
<comment type="similarity">
    <text evidence="1">Belongs to the SAPAP family.</text>
</comment>
<dbReference type="GO" id="GO:0032797">
    <property type="term" value="C:SMN complex"/>
    <property type="evidence" value="ECO:0007669"/>
    <property type="project" value="InterPro"/>
</dbReference>
<dbReference type="GO" id="GO:0099572">
    <property type="term" value="C:postsynaptic specialization"/>
    <property type="evidence" value="ECO:0000318"/>
    <property type="project" value="GO_Central"/>
</dbReference>
<name>A0A2A6BJE6_PRIPA</name>
<dbReference type="GO" id="GO:0060090">
    <property type="term" value="F:molecular adaptor activity"/>
    <property type="evidence" value="ECO:0000318"/>
    <property type="project" value="GO_Central"/>
</dbReference>
<dbReference type="EnsemblMetazoa" id="PPA14345.1">
    <property type="protein sequence ID" value="PPA14345.1"/>
    <property type="gene ID" value="WBGene00103899"/>
</dbReference>
<evidence type="ECO:0000313" key="4">
    <source>
        <dbReference type="EnsemblMetazoa" id="PPA14345.1"/>
    </source>
</evidence>
<feature type="compositionally biased region" description="Basic and acidic residues" evidence="3">
    <location>
        <begin position="203"/>
        <end position="212"/>
    </location>
</feature>
<dbReference type="InterPro" id="IPR005026">
    <property type="entry name" value="SAPAP"/>
</dbReference>
<feature type="compositionally biased region" description="Basic and acidic residues" evidence="3">
    <location>
        <begin position="295"/>
        <end position="335"/>
    </location>
</feature>
<dbReference type="GO" id="GO:0023052">
    <property type="term" value="P:signaling"/>
    <property type="evidence" value="ECO:0007669"/>
    <property type="project" value="InterPro"/>
</dbReference>
<protein>
    <submittedName>
        <fullName evidence="4">Uncharacterized protein</fullName>
    </submittedName>
</protein>
<feature type="region of interest" description="Disordered" evidence="3">
    <location>
        <begin position="571"/>
        <end position="590"/>
    </location>
</feature>
<keyword evidence="5" id="KW-1185">Reference proteome</keyword>
<dbReference type="PANTHER" id="PTHR12353:SF31">
    <property type="entry name" value="LD44824P"/>
    <property type="match status" value="1"/>
</dbReference>
<feature type="compositionally biased region" description="Basic and acidic residues" evidence="3">
    <location>
        <begin position="47"/>
        <end position="62"/>
    </location>
</feature>
<sequence length="1029" mass="117731">MPGKSVTLPREVGGGGEGTEARPSPVTTFLRKMGGRVMGRGRSPSKKNREENDDVKEKEKSKSTSKSPARFVGQTLQRLSMRRKEKMSLCEDDVPCSTRDTTISSPRGLPPRPAISENDLRNITIRRGSTDIPITPLAGVTSFMSEDNLASAEFEGVKYRTPSYVRISCTLNGYRSPSRLNQTPITTTPTRPKITNNGMPKSLVERRLDQLRNPRSCLETPAHSTSPDRTTSSSDCPSTPVSSHSSSTMGNAACTPTPIKNLISHFDKLHICSSDEEQKENVQPHSLVINEQPGGEEKEKEKDSSRLKFDEDEHEKRREEEKEKLERRLDGEKKEEEEVNHNVINVLPKTIIDENESVVRDGTFFLSLLASTRSSLSSTAKNAEEELERLQSELSEPASAVLRILIGKALLLNGKKLNKFEELVQKNLHPKAGESQPATVDDLEGYWGLVEIELQDIAASSTEVDEWRSRGWIEREEEKSPSQTSRDGSDSGRGTIEETGSLILMLVYWQQEWARDGKFDSFWRHFELSERWRREHQEVKQKLNKHFINTTQFEGKRPKLDMRPVVVKEEIQEGPSREVEEEEEESMEIDEEMKEFFRTTMAHRAEREAMRKAEKKEDEKSKGSHWIRINNEEYIPADKIGVEGIQSRTLNAPNEPAALEEKRKEARELYGDKWERIMSMECEMELKFRRIFDEKQPPMWPMGRKSKVNDEEEEVATEIKSRKEFKNKIAERVEKISQYLINEDENEMFGEEKDGNEKKGHKKRHLMKDLSEEGGRLTWKEAEKLLDENAHYGLMMVHETRHIAFPYHLITSIPKSIEFIANAQVGKFRRQVKGIVMAVGSISEVKAVRVIDDQNVFHADANIQQIVFRPKKDVLYETVVTMISSRLITSSLFGQITVTTPLDAAAQSLLKGITLKTGDTILVKYSNSTVKRSICVLQGSFARLIKRGTGGDSDEPSKKSKKFDKEEDDEVKKEEDEEYEEIEKKIIEKQGKKRKSEIKMEVDDDFEVKEKKSKKKKKREYISSEEELD</sequence>
<dbReference type="GO" id="GO:0000387">
    <property type="term" value="P:spliceosomal snRNP assembly"/>
    <property type="evidence" value="ECO:0007669"/>
    <property type="project" value="InterPro"/>
</dbReference>
<evidence type="ECO:0000313" key="5">
    <source>
        <dbReference type="Proteomes" id="UP000005239"/>
    </source>
</evidence>
<feature type="compositionally biased region" description="Low complexity" evidence="3">
    <location>
        <begin position="224"/>
        <end position="248"/>
    </location>
</feature>
<gene>
    <name evidence="4" type="primary">WBGene00103899</name>
</gene>
<feature type="region of interest" description="Disordered" evidence="3">
    <location>
        <begin position="85"/>
        <end position="116"/>
    </location>
</feature>
<accession>A0A8R1YBI5</accession>
<dbReference type="Pfam" id="PF15348">
    <property type="entry name" value="GEMIN8"/>
    <property type="match status" value="1"/>
</dbReference>
<proteinExistence type="inferred from homology"/>
<feature type="compositionally biased region" description="Low complexity" evidence="3">
    <location>
        <begin position="183"/>
        <end position="195"/>
    </location>
</feature>
<feature type="region of interest" description="Disordered" evidence="3">
    <location>
        <begin position="1"/>
        <end position="71"/>
    </location>
</feature>
<reference evidence="4" key="2">
    <citation type="submission" date="2022-06" db="UniProtKB">
        <authorList>
            <consortium name="EnsemblMetazoa"/>
        </authorList>
    </citation>
    <scope>IDENTIFICATION</scope>
    <source>
        <strain evidence="4">PS312</strain>
    </source>
</reference>
<evidence type="ECO:0000256" key="1">
    <source>
        <dbReference type="ARBA" id="ARBA00008839"/>
    </source>
</evidence>
<feature type="coiled-coil region" evidence="2">
    <location>
        <begin position="373"/>
        <end position="400"/>
    </location>
</feature>
<reference evidence="5" key="1">
    <citation type="journal article" date="2008" name="Nat. Genet.">
        <title>The Pristionchus pacificus genome provides a unique perspective on nematode lifestyle and parasitism.</title>
        <authorList>
            <person name="Dieterich C."/>
            <person name="Clifton S.W."/>
            <person name="Schuster L.N."/>
            <person name="Chinwalla A."/>
            <person name="Delehaunty K."/>
            <person name="Dinkelacker I."/>
            <person name="Fulton L."/>
            <person name="Fulton R."/>
            <person name="Godfrey J."/>
            <person name="Minx P."/>
            <person name="Mitreva M."/>
            <person name="Roeseler W."/>
            <person name="Tian H."/>
            <person name="Witte H."/>
            <person name="Yang S.P."/>
            <person name="Wilson R.K."/>
            <person name="Sommer R.J."/>
        </authorList>
    </citation>
    <scope>NUCLEOTIDE SEQUENCE [LARGE SCALE GENOMIC DNA]</scope>
    <source>
        <strain evidence="5">PS312</strain>
    </source>
</reference>
<keyword evidence="2" id="KW-0175">Coiled coil</keyword>
<feature type="region of interest" description="Disordered" evidence="3">
    <location>
        <begin position="178"/>
        <end position="252"/>
    </location>
</feature>
<dbReference type="AlphaFoldDB" id="A0A2A6BJE6"/>
<dbReference type="InterPro" id="IPR034754">
    <property type="entry name" value="GEMIN8"/>
</dbReference>
<dbReference type="Proteomes" id="UP000005239">
    <property type="component" value="Unassembled WGS sequence"/>
</dbReference>
<organism evidence="4 5">
    <name type="scientific">Pristionchus pacificus</name>
    <name type="common">Parasitic nematode worm</name>
    <dbReference type="NCBI Taxonomy" id="54126"/>
    <lineage>
        <taxon>Eukaryota</taxon>
        <taxon>Metazoa</taxon>
        <taxon>Ecdysozoa</taxon>
        <taxon>Nematoda</taxon>
        <taxon>Chromadorea</taxon>
        <taxon>Rhabditida</taxon>
        <taxon>Rhabditina</taxon>
        <taxon>Diplogasteromorpha</taxon>
        <taxon>Diplogasteroidea</taxon>
        <taxon>Neodiplogasteridae</taxon>
        <taxon>Pristionchus</taxon>
    </lineage>
</organism>
<feature type="region of interest" description="Disordered" evidence="3">
    <location>
        <begin position="1010"/>
        <end position="1029"/>
    </location>
</feature>
<feature type="region of interest" description="Disordered" evidence="3">
    <location>
        <begin position="472"/>
        <end position="495"/>
    </location>
</feature>
<evidence type="ECO:0000256" key="2">
    <source>
        <dbReference type="SAM" id="Coils"/>
    </source>
</evidence>
<feature type="compositionally biased region" description="Acidic residues" evidence="3">
    <location>
        <begin position="579"/>
        <end position="590"/>
    </location>
</feature>
<evidence type="ECO:0000256" key="3">
    <source>
        <dbReference type="SAM" id="MobiDB-lite"/>
    </source>
</evidence>